<dbReference type="AlphaFoldDB" id="A0A6G7VP59"/>
<evidence type="ECO:0000256" key="1">
    <source>
        <dbReference type="ARBA" id="ARBA00022801"/>
    </source>
</evidence>
<organism evidence="3 4">
    <name type="scientific">Pontivivens nitratireducens</name>
    <dbReference type="NCBI Taxonomy" id="2758038"/>
    <lineage>
        <taxon>Bacteria</taxon>
        <taxon>Pseudomonadati</taxon>
        <taxon>Pseudomonadota</taxon>
        <taxon>Alphaproteobacteria</taxon>
        <taxon>Rhodobacterales</taxon>
        <taxon>Paracoccaceae</taxon>
        <taxon>Pontivivens</taxon>
    </lineage>
</organism>
<accession>A0A6G7VP59</accession>
<dbReference type="Gene3D" id="3.10.129.10">
    <property type="entry name" value="Hotdog Thioesterase"/>
    <property type="match status" value="1"/>
</dbReference>
<dbReference type="Proteomes" id="UP000500791">
    <property type="component" value="Chromosome"/>
</dbReference>
<sequence length="147" mass="16016">MSLGESDAPPEGFILFSRRGNAESVLGPYYWRIQDGHRAMGFRVKSHHLNRNGVCHGGVISAFADAQSAILKIGTEVDCFVTPTINLTVDYIAPAREKNWIESAPVLVKKTNKLLFVAANISVDGGIIARMNGIYKITSTLVPEVSE</sequence>
<dbReference type="GO" id="GO:0016289">
    <property type="term" value="F:acyl-CoA hydrolase activity"/>
    <property type="evidence" value="ECO:0007669"/>
    <property type="project" value="UniProtKB-ARBA"/>
</dbReference>
<dbReference type="InterPro" id="IPR003736">
    <property type="entry name" value="PAAI_dom"/>
</dbReference>
<dbReference type="InterPro" id="IPR006683">
    <property type="entry name" value="Thioestr_dom"/>
</dbReference>
<dbReference type="InterPro" id="IPR029069">
    <property type="entry name" value="HotDog_dom_sf"/>
</dbReference>
<evidence type="ECO:0000259" key="2">
    <source>
        <dbReference type="Pfam" id="PF03061"/>
    </source>
</evidence>
<gene>
    <name evidence="3" type="ORF">G8E03_12915</name>
</gene>
<evidence type="ECO:0000313" key="4">
    <source>
        <dbReference type="Proteomes" id="UP000500791"/>
    </source>
</evidence>
<keyword evidence="4" id="KW-1185">Reference proteome</keyword>
<protein>
    <submittedName>
        <fullName evidence="3">PaaI family thioesterase</fullName>
    </submittedName>
</protein>
<reference evidence="3 4" key="1">
    <citation type="submission" date="2020-03" db="EMBL/GenBank/DDBJ databases">
        <title>Complete genome sequence of Monaibacterium sp. ALG8 with diverse plasmids.</title>
        <authorList>
            <person name="Sun C."/>
        </authorList>
    </citation>
    <scope>NUCLEOTIDE SEQUENCE [LARGE SCALE GENOMIC DNA]</scope>
    <source>
        <strain evidence="3 4">ALG8</strain>
    </source>
</reference>
<dbReference type="EMBL" id="CP049811">
    <property type="protein sequence ID" value="QIK41577.1"/>
    <property type="molecule type" value="Genomic_DNA"/>
</dbReference>
<dbReference type="CDD" id="cd03443">
    <property type="entry name" value="PaaI_thioesterase"/>
    <property type="match status" value="1"/>
</dbReference>
<dbReference type="NCBIfam" id="TIGR00369">
    <property type="entry name" value="unchar_dom_1"/>
    <property type="match status" value="1"/>
</dbReference>
<dbReference type="KEGG" id="mon:G8E03_12915"/>
<keyword evidence="1" id="KW-0378">Hydrolase</keyword>
<proteinExistence type="predicted"/>
<dbReference type="Pfam" id="PF03061">
    <property type="entry name" value="4HBT"/>
    <property type="match status" value="1"/>
</dbReference>
<name>A0A6G7VP59_9RHOB</name>
<feature type="domain" description="Thioesterase" evidence="2">
    <location>
        <begin position="52"/>
        <end position="124"/>
    </location>
</feature>
<dbReference type="SUPFAM" id="SSF54637">
    <property type="entry name" value="Thioesterase/thiol ester dehydrase-isomerase"/>
    <property type="match status" value="1"/>
</dbReference>
<evidence type="ECO:0000313" key="3">
    <source>
        <dbReference type="EMBL" id="QIK41577.1"/>
    </source>
</evidence>